<dbReference type="InterPro" id="IPR054535">
    <property type="entry name" value="HphA_N"/>
</dbReference>
<organism evidence="3 4">
    <name type="scientific">Xenorhabdus santafensis</name>
    <dbReference type="NCBI Taxonomy" id="2582833"/>
    <lineage>
        <taxon>Bacteria</taxon>
        <taxon>Pseudomonadati</taxon>
        <taxon>Pseudomonadota</taxon>
        <taxon>Gammaproteobacteria</taxon>
        <taxon>Enterobacterales</taxon>
        <taxon>Morganellaceae</taxon>
        <taxon>Xenorhabdus</taxon>
    </lineage>
</organism>
<dbReference type="RefSeq" id="WP_319928795.1">
    <property type="nucleotide sequence ID" value="NZ_VCDN01000012.1"/>
</dbReference>
<dbReference type="Proteomes" id="UP001271890">
    <property type="component" value="Unassembled WGS sequence"/>
</dbReference>
<comment type="caution">
    <text evidence="3">The sequence shown here is derived from an EMBL/GenBank/DDBJ whole genome shotgun (WGS) entry which is preliminary data.</text>
</comment>
<gene>
    <name evidence="3" type="ORF">FE392_03245</name>
</gene>
<protein>
    <submittedName>
        <fullName evidence="3">Transferrin-binding protein-like solute binding protein</fullName>
    </submittedName>
</protein>
<evidence type="ECO:0000259" key="2">
    <source>
        <dbReference type="Pfam" id="PF22829"/>
    </source>
</evidence>
<evidence type="ECO:0000259" key="1">
    <source>
        <dbReference type="Pfam" id="PF22828"/>
    </source>
</evidence>
<evidence type="ECO:0000313" key="3">
    <source>
        <dbReference type="EMBL" id="MDX7986353.1"/>
    </source>
</evidence>
<feature type="domain" description="HphA C-terminal" evidence="2">
    <location>
        <begin position="123"/>
        <end position="229"/>
    </location>
</feature>
<dbReference type="InterPro" id="IPR054843">
    <property type="entry name" value="Slam_hemophilin_C"/>
</dbReference>
<name>A0ABU4S564_9GAMM</name>
<evidence type="ECO:0000313" key="4">
    <source>
        <dbReference type="Proteomes" id="UP001271890"/>
    </source>
</evidence>
<dbReference type="EMBL" id="VCDN01000012">
    <property type="protein sequence ID" value="MDX7986353.1"/>
    <property type="molecule type" value="Genomic_DNA"/>
</dbReference>
<dbReference type="Pfam" id="PF22828">
    <property type="entry name" value="HphA_N"/>
    <property type="match status" value="1"/>
</dbReference>
<accession>A0ABU4S564</accession>
<sequence>MKKINIFIVILGTLGLITQAQAKFGYGINQQESTPHLLIGEADGEPGLGLSSLGDDIYPASTLKSFATRDNNDIYRYDNGDGNIIDIDQIPGTDIYFGEWSQNKPNKSDPTHTVFYEGENVTTNMPSNGSATYSVIGLNQYDHTNLLSGEFNANFDTRKMDGSLKNQSLSINIDANINDDAGFSGTATANGNINGVTDGKFFGDSADNLAGYTKFDSDRSKDTAFGGTKK</sequence>
<dbReference type="NCBIfam" id="NF041636">
    <property type="entry name" value="slam_lipo"/>
    <property type="match status" value="1"/>
</dbReference>
<proteinExistence type="predicted"/>
<dbReference type="InterPro" id="IPR011250">
    <property type="entry name" value="OMP/PagP_B-barrel"/>
</dbReference>
<dbReference type="SUPFAM" id="SSF56925">
    <property type="entry name" value="OMPA-like"/>
    <property type="match status" value="1"/>
</dbReference>
<feature type="domain" description="HphA N-terminal heme-binding" evidence="1">
    <location>
        <begin position="33"/>
        <end position="112"/>
    </location>
</feature>
<dbReference type="Pfam" id="PF22829">
    <property type="entry name" value="HphA_C"/>
    <property type="match status" value="1"/>
</dbReference>
<reference evidence="4" key="1">
    <citation type="journal article" date="2024" name="Toxins">
        <title>Genome Sequence Analysis of Native Xenorhabdus Strains Isolated from Entomopathogenic Nematodes in Argentina.</title>
        <authorList>
            <person name="Palma L."/>
            <person name="Frizzo L."/>
            <person name="Kaiser S."/>
            <person name="Berry C."/>
            <person name="Caballero P."/>
            <person name="Bode H.B."/>
            <person name="Del Valle E.E."/>
        </authorList>
    </citation>
    <scope>NUCLEOTIDE SEQUENCE [LARGE SCALE GENOMIC DNA]</scope>
    <source>
        <strain evidence="4">12</strain>
    </source>
</reference>
<dbReference type="Gene3D" id="2.40.160.90">
    <property type="match status" value="1"/>
</dbReference>
<keyword evidence="4" id="KW-1185">Reference proteome</keyword>
<dbReference type="InterPro" id="IPR054536">
    <property type="entry name" value="HphA_C"/>
</dbReference>